<name>A0ABY0IG31_9BACT</name>
<organism evidence="2 3">
    <name type="scientific">Halobacteriovorax vibrionivorans</name>
    <dbReference type="NCBI Taxonomy" id="2152716"/>
    <lineage>
        <taxon>Bacteria</taxon>
        <taxon>Pseudomonadati</taxon>
        <taxon>Bdellovibrionota</taxon>
        <taxon>Bacteriovoracia</taxon>
        <taxon>Bacteriovoracales</taxon>
        <taxon>Halobacteriovoraceae</taxon>
        <taxon>Halobacteriovorax</taxon>
    </lineage>
</organism>
<evidence type="ECO:0008006" key="4">
    <source>
        <dbReference type="Google" id="ProtNLM"/>
    </source>
</evidence>
<reference evidence="3" key="1">
    <citation type="journal article" date="2019" name="Int. J. Syst. Evol. Microbiol.">
        <title>Halobacteriovorax valvorus sp. nov., a novel prokaryotic predator isolated from coastal seawater of China.</title>
        <authorList>
            <person name="Chen M.-X."/>
        </authorList>
    </citation>
    <scope>NUCLEOTIDE SEQUENCE [LARGE SCALE GENOMIC DNA]</scope>
    <source>
        <strain evidence="3">BL9</strain>
    </source>
</reference>
<dbReference type="EMBL" id="QDKL01000002">
    <property type="protein sequence ID" value="RZF21540.1"/>
    <property type="molecule type" value="Genomic_DNA"/>
</dbReference>
<accession>A0ABY0IG31</accession>
<feature type="signal peptide" evidence="1">
    <location>
        <begin position="1"/>
        <end position="21"/>
    </location>
</feature>
<evidence type="ECO:0000256" key="1">
    <source>
        <dbReference type="SAM" id="SignalP"/>
    </source>
</evidence>
<evidence type="ECO:0000313" key="2">
    <source>
        <dbReference type="EMBL" id="RZF21540.1"/>
    </source>
</evidence>
<proteinExistence type="predicted"/>
<comment type="caution">
    <text evidence="2">The sequence shown here is derived from an EMBL/GenBank/DDBJ whole genome shotgun (WGS) entry which is preliminary data.</text>
</comment>
<protein>
    <recommendedName>
        <fullName evidence="4">Peptidase M48 domain-containing protein</fullName>
    </recommendedName>
</protein>
<evidence type="ECO:0000313" key="3">
    <source>
        <dbReference type="Proteomes" id="UP000443582"/>
    </source>
</evidence>
<keyword evidence="1" id="KW-0732">Signal</keyword>
<feature type="chain" id="PRO_5045738367" description="Peptidase M48 domain-containing protein" evidence="1">
    <location>
        <begin position="22"/>
        <end position="343"/>
    </location>
</feature>
<keyword evidence="3" id="KW-1185">Reference proteome</keyword>
<gene>
    <name evidence="2" type="ORF">DAY19_07580</name>
</gene>
<dbReference type="Proteomes" id="UP000443582">
    <property type="component" value="Unassembled WGS sequence"/>
</dbReference>
<sequence length="343" mass="39718">MNNFLATLLLSTALLNLNSFAKEDHQSFLKISMEVQQELQCEREFQIINKAFKVRSKDFVDCEDAFWADRAMSKVKQISNISPKVNLELLARDSGASFDIGSTIRLPLRLTFSNRWGQVYDSLSLGTDAILYHEYSHAIFGEVIGKKFYPQFKAMAETLSRYKIALQNAYATGNYGNAVKYYENQIKRLQEKMKTHHEIEYYHLSSSYNEFFADLVAVLVTNNANSIFNALYYDEMSDQSYQMIKLRSFEDQSTNYDNRLLNEIHGELALARQFIGKTVLNEIFSIRDEKLANQRKKALLDNVLKAIDNQMTKRIELNDFGISPKKNNEKLIKELKEVLKLEV</sequence>
<dbReference type="RefSeq" id="WP_133296912.1">
    <property type="nucleotide sequence ID" value="NZ_QDKL01000002.1"/>
</dbReference>